<keyword evidence="3" id="KW-1185">Reference proteome</keyword>
<dbReference type="EMBL" id="JAGIOI010000001">
    <property type="protein sequence ID" value="MBP2413203.1"/>
    <property type="molecule type" value="Genomic_DNA"/>
</dbReference>
<evidence type="ECO:0000313" key="3">
    <source>
        <dbReference type="Proteomes" id="UP000711614"/>
    </source>
</evidence>
<name>A0ABS4YYV9_9MICC</name>
<reference evidence="2 3" key="1">
    <citation type="submission" date="2021-03" db="EMBL/GenBank/DDBJ databases">
        <title>Sequencing the genomes of 1000 actinobacteria strains.</title>
        <authorList>
            <person name="Klenk H.-P."/>
        </authorList>
    </citation>
    <scope>NUCLEOTIDE SEQUENCE [LARGE SCALE GENOMIC DNA]</scope>
    <source>
        <strain evidence="2 3">DSM 16005</strain>
    </source>
</reference>
<organism evidence="2 3">
    <name type="scientific">Arthrobacter stackebrandtii</name>
    <dbReference type="NCBI Taxonomy" id="272161"/>
    <lineage>
        <taxon>Bacteria</taxon>
        <taxon>Bacillati</taxon>
        <taxon>Actinomycetota</taxon>
        <taxon>Actinomycetes</taxon>
        <taxon>Micrococcales</taxon>
        <taxon>Micrococcaceae</taxon>
        <taxon>Arthrobacter</taxon>
    </lineage>
</organism>
<evidence type="ECO:0000313" key="2">
    <source>
        <dbReference type="EMBL" id="MBP2413203.1"/>
    </source>
</evidence>
<feature type="transmembrane region" description="Helical" evidence="1">
    <location>
        <begin position="6"/>
        <end position="26"/>
    </location>
</feature>
<protein>
    <submittedName>
        <fullName evidence="2">Uncharacterized membrane protein YuzA (DUF378 family)</fullName>
    </submittedName>
</protein>
<sequence length="255" mass="27367">MVFSTWWSWLLVILVLGTVAMILFAGRRGVKAPGAVAGHGMVRTTRRIAWIFVAVSAIAGLAEIIRTIWQDVVTVKLPVQQFWPTLPDNVTMETPLAPVEYGGFTWAMVGVSGLELDARLMLAGAVLSQVALAVVVGLTVVRLCSSLLCGTLFAPQLVRTMQQLAGVTLLAGIAWQVFQIIGGSIASEQVLGAAGWRLSSETITYTDIQSIIGLPSVSYAWEFNFWPVGAALALIVLAELFRQGNKVQKDTAGLV</sequence>
<keyword evidence="1" id="KW-0812">Transmembrane</keyword>
<dbReference type="RefSeq" id="WP_209680309.1">
    <property type="nucleotide sequence ID" value="NZ_JAGIOI010000001.1"/>
</dbReference>
<evidence type="ECO:0000256" key="1">
    <source>
        <dbReference type="SAM" id="Phobius"/>
    </source>
</evidence>
<feature type="transmembrane region" description="Helical" evidence="1">
    <location>
        <begin position="120"/>
        <end position="143"/>
    </location>
</feature>
<feature type="transmembrane region" description="Helical" evidence="1">
    <location>
        <begin position="47"/>
        <end position="69"/>
    </location>
</feature>
<keyword evidence="1" id="KW-1133">Transmembrane helix</keyword>
<proteinExistence type="predicted"/>
<keyword evidence="1" id="KW-0472">Membrane</keyword>
<accession>A0ABS4YYV9</accession>
<gene>
    <name evidence="2" type="ORF">JOF48_002002</name>
</gene>
<feature type="transmembrane region" description="Helical" evidence="1">
    <location>
        <begin position="164"/>
        <end position="186"/>
    </location>
</feature>
<dbReference type="Proteomes" id="UP000711614">
    <property type="component" value="Unassembled WGS sequence"/>
</dbReference>
<comment type="caution">
    <text evidence="2">The sequence shown here is derived from an EMBL/GenBank/DDBJ whole genome shotgun (WGS) entry which is preliminary data.</text>
</comment>
<feature type="transmembrane region" description="Helical" evidence="1">
    <location>
        <begin position="223"/>
        <end position="241"/>
    </location>
</feature>